<name>A0A919EKZ8_9GAMM</name>
<organism evidence="1 2">
    <name type="scientific">Thalassotalea marina</name>
    <dbReference type="NCBI Taxonomy" id="1673741"/>
    <lineage>
        <taxon>Bacteria</taxon>
        <taxon>Pseudomonadati</taxon>
        <taxon>Pseudomonadota</taxon>
        <taxon>Gammaproteobacteria</taxon>
        <taxon>Alteromonadales</taxon>
        <taxon>Colwelliaceae</taxon>
        <taxon>Thalassotalea</taxon>
    </lineage>
</organism>
<proteinExistence type="predicted"/>
<dbReference type="Proteomes" id="UP000623842">
    <property type="component" value="Unassembled WGS sequence"/>
</dbReference>
<protein>
    <recommendedName>
        <fullName evidence="3">DUF1801 domain-containing protein</fullName>
    </recommendedName>
</protein>
<dbReference type="AlphaFoldDB" id="A0A919EKZ8"/>
<reference evidence="1" key="2">
    <citation type="submission" date="2020-09" db="EMBL/GenBank/DDBJ databases">
        <authorList>
            <person name="Sun Q."/>
            <person name="Kim S."/>
        </authorList>
    </citation>
    <scope>NUCLEOTIDE SEQUENCE</scope>
    <source>
        <strain evidence="1">KCTC 42731</strain>
    </source>
</reference>
<keyword evidence="2" id="KW-1185">Reference proteome</keyword>
<comment type="caution">
    <text evidence="1">The sequence shown here is derived from an EMBL/GenBank/DDBJ whole genome shotgun (WGS) entry which is preliminary data.</text>
</comment>
<dbReference type="SUPFAM" id="SSF159888">
    <property type="entry name" value="YdhG-like"/>
    <property type="match status" value="1"/>
</dbReference>
<reference evidence="1" key="1">
    <citation type="journal article" date="2014" name="Int. J. Syst. Evol. Microbiol.">
        <title>Complete genome sequence of Corynebacterium casei LMG S-19264T (=DSM 44701T), isolated from a smear-ripened cheese.</title>
        <authorList>
            <consortium name="US DOE Joint Genome Institute (JGI-PGF)"/>
            <person name="Walter F."/>
            <person name="Albersmeier A."/>
            <person name="Kalinowski J."/>
            <person name="Ruckert C."/>
        </authorList>
    </citation>
    <scope>NUCLEOTIDE SEQUENCE</scope>
    <source>
        <strain evidence="1">KCTC 42731</strain>
    </source>
</reference>
<dbReference type="EMBL" id="BNCK01000004">
    <property type="protein sequence ID" value="GHF93578.1"/>
    <property type="molecule type" value="Genomic_DNA"/>
</dbReference>
<evidence type="ECO:0008006" key="3">
    <source>
        <dbReference type="Google" id="ProtNLM"/>
    </source>
</evidence>
<accession>A0A919EKZ8</accession>
<gene>
    <name evidence="1" type="ORF">GCM10017161_22530</name>
</gene>
<evidence type="ECO:0000313" key="2">
    <source>
        <dbReference type="Proteomes" id="UP000623842"/>
    </source>
</evidence>
<evidence type="ECO:0000313" key="1">
    <source>
        <dbReference type="EMBL" id="GHF93578.1"/>
    </source>
</evidence>
<sequence>MNQDIWTKFADYPDNVTAQLKRIENTIMVVAANLNAGKVKASLKWGEASYLVEGGSAIRIDWKSKQPDVVKVLFHCQTSLVSTFREVYPKAFEYEGNRALLIPLTVNLAETPIAECISLALTYQNIKHLPLLGAWPTDNASI</sequence>
<dbReference type="RefSeq" id="WP_189770480.1">
    <property type="nucleotide sequence ID" value="NZ_BNCK01000004.1"/>
</dbReference>